<evidence type="ECO:0000313" key="2">
    <source>
        <dbReference type="EMBL" id="TMP83124.1"/>
    </source>
</evidence>
<protein>
    <submittedName>
        <fullName evidence="2">DUF998 domain-containing protein</fullName>
    </submittedName>
</protein>
<feature type="transmembrane region" description="Helical" evidence="1">
    <location>
        <begin position="78"/>
        <end position="100"/>
    </location>
</feature>
<feature type="transmembrane region" description="Helical" evidence="1">
    <location>
        <begin position="120"/>
        <end position="141"/>
    </location>
</feature>
<feature type="transmembrane region" description="Helical" evidence="1">
    <location>
        <begin position="147"/>
        <end position="167"/>
    </location>
</feature>
<dbReference type="OrthoDB" id="679392at2"/>
<feature type="transmembrane region" description="Helical" evidence="1">
    <location>
        <begin position="179"/>
        <end position="201"/>
    </location>
</feature>
<comment type="caution">
    <text evidence="2">The sequence shown here is derived from an EMBL/GenBank/DDBJ whole genome shotgun (WGS) entry which is preliminary data.</text>
</comment>
<evidence type="ECO:0000313" key="3">
    <source>
        <dbReference type="Proteomes" id="UP000307362"/>
    </source>
</evidence>
<organism evidence="2 3">
    <name type="scientific">Pseudoalteromonas phenolica</name>
    <dbReference type="NCBI Taxonomy" id="161398"/>
    <lineage>
        <taxon>Bacteria</taxon>
        <taxon>Pseudomonadati</taxon>
        <taxon>Pseudomonadota</taxon>
        <taxon>Gammaproteobacteria</taxon>
        <taxon>Alteromonadales</taxon>
        <taxon>Pseudoalteromonadaceae</taxon>
        <taxon>Pseudoalteromonas</taxon>
    </lineage>
</organism>
<reference evidence="3" key="2">
    <citation type="submission" date="2019-06" db="EMBL/GenBank/DDBJ databases">
        <title>Co-occurence of chitin degradation, pigmentation and bioactivity in marine Pseudoalteromonas.</title>
        <authorList>
            <person name="Sonnenschein E.C."/>
            <person name="Bech P.K."/>
        </authorList>
    </citation>
    <scope>NUCLEOTIDE SEQUENCE [LARGE SCALE GENOMIC DNA]</scope>
    <source>
        <strain evidence="3">S1189</strain>
    </source>
</reference>
<dbReference type="Proteomes" id="UP000307362">
    <property type="component" value="Unassembled WGS sequence"/>
</dbReference>
<keyword evidence="1" id="KW-0472">Membrane</keyword>
<keyword evidence="1" id="KW-0812">Transmembrane</keyword>
<dbReference type="EMBL" id="PNCM01000008">
    <property type="protein sequence ID" value="TMP83124.1"/>
    <property type="molecule type" value="Genomic_DNA"/>
</dbReference>
<dbReference type="RefSeq" id="WP_138566329.1">
    <property type="nucleotide sequence ID" value="NZ_PNCM01000008.1"/>
</dbReference>
<proteinExistence type="predicted"/>
<gene>
    <name evidence="2" type="ORF">CWB73_02685</name>
</gene>
<feature type="transmembrane region" description="Helical" evidence="1">
    <location>
        <begin position="6"/>
        <end position="25"/>
    </location>
</feature>
<accession>A0A5S3YXF4</accession>
<feature type="transmembrane region" description="Helical" evidence="1">
    <location>
        <begin position="54"/>
        <end position="72"/>
    </location>
</feature>
<dbReference type="Pfam" id="PF06197">
    <property type="entry name" value="DUF998"/>
    <property type="match status" value="1"/>
</dbReference>
<sequence>MLEQTMSLMGLIASIWLVLGVYLAAKLYPNYNHSEQFCSELGAVGSPTQRFSPLINNYPLGVLFCLFGAYVFNLEPNIWLQLTGVCIVVHGLGTWVAGFFPMDADPYTKTPTRDCNIHSWAGLFMLLSLLLAPIFMLIAPLSAINSIAFKAFSIISLIATVYTLILMKKAYVQKQKVGLYQRISYGTQLVWLSVFSLVISFSS</sequence>
<evidence type="ECO:0000256" key="1">
    <source>
        <dbReference type="SAM" id="Phobius"/>
    </source>
</evidence>
<name>A0A5S3YXF4_9GAMM</name>
<reference evidence="2 3" key="1">
    <citation type="submission" date="2017-12" db="EMBL/GenBank/DDBJ databases">
        <authorList>
            <person name="Paulsen S."/>
            <person name="Gram L.K."/>
        </authorList>
    </citation>
    <scope>NUCLEOTIDE SEQUENCE [LARGE SCALE GENOMIC DNA]</scope>
    <source>
        <strain evidence="2 3">S1189</strain>
    </source>
</reference>
<dbReference type="InterPro" id="IPR009339">
    <property type="entry name" value="DUF998"/>
</dbReference>
<keyword evidence="1" id="KW-1133">Transmembrane helix</keyword>
<dbReference type="AlphaFoldDB" id="A0A5S3YXF4"/>